<dbReference type="InterPro" id="IPR029058">
    <property type="entry name" value="AB_hydrolase_fold"/>
</dbReference>
<comment type="caution">
    <text evidence="1">The sequence shown here is derived from an EMBL/GenBank/DDBJ whole genome shotgun (WGS) entry which is preliminary data.</text>
</comment>
<reference evidence="1 2" key="1">
    <citation type="journal article" date="2016" name="Nat. Commun.">
        <title>Thousands of microbial genomes shed light on interconnected biogeochemical processes in an aquifer system.</title>
        <authorList>
            <person name="Anantharaman K."/>
            <person name="Brown C.T."/>
            <person name="Hug L.A."/>
            <person name="Sharon I."/>
            <person name="Castelle C.J."/>
            <person name="Probst A.J."/>
            <person name="Thomas B.C."/>
            <person name="Singh A."/>
            <person name="Wilkins M.J."/>
            <person name="Karaoz U."/>
            <person name="Brodie E.L."/>
            <person name="Williams K.H."/>
            <person name="Hubbard S.S."/>
            <person name="Banfield J.F."/>
        </authorList>
    </citation>
    <scope>NUCLEOTIDE SEQUENCE [LARGE SCALE GENOMIC DNA]</scope>
</reference>
<evidence type="ECO:0000313" key="1">
    <source>
        <dbReference type="EMBL" id="OHA18757.1"/>
    </source>
</evidence>
<accession>A0A1G2M4F8</accession>
<gene>
    <name evidence="1" type="ORF">A2664_04595</name>
</gene>
<dbReference type="SUPFAM" id="SSF53474">
    <property type="entry name" value="alpha/beta-Hydrolases"/>
    <property type="match status" value="1"/>
</dbReference>
<dbReference type="Gene3D" id="3.40.50.1820">
    <property type="entry name" value="alpha/beta hydrolase"/>
    <property type="match status" value="1"/>
</dbReference>
<dbReference type="PANTHER" id="PTHR15394">
    <property type="entry name" value="SERINE HYDROLASE RBBP9"/>
    <property type="match status" value="1"/>
</dbReference>
<dbReference type="EMBL" id="MHRF01000001">
    <property type="protein sequence ID" value="OHA18757.1"/>
    <property type="molecule type" value="Genomic_DNA"/>
</dbReference>
<dbReference type="AlphaFoldDB" id="A0A1G2M4F8"/>
<evidence type="ECO:0008006" key="3">
    <source>
        <dbReference type="Google" id="ProtNLM"/>
    </source>
</evidence>
<protein>
    <recommendedName>
        <fullName evidence="3">Alpha/beta hydrolase</fullName>
    </recommendedName>
</protein>
<evidence type="ECO:0000313" key="2">
    <source>
        <dbReference type="Proteomes" id="UP000178873"/>
    </source>
</evidence>
<dbReference type="InterPro" id="IPR010662">
    <property type="entry name" value="RBBP9/YdeN"/>
</dbReference>
<proteinExistence type="predicted"/>
<dbReference type="Pfam" id="PF06821">
    <property type="entry name" value="Ser_hydrolase"/>
    <property type="match status" value="1"/>
</dbReference>
<dbReference type="PANTHER" id="PTHR15394:SF3">
    <property type="entry name" value="SERINE HYDROLASE RBBP9"/>
    <property type="match status" value="1"/>
</dbReference>
<dbReference type="GO" id="GO:0016787">
    <property type="term" value="F:hydrolase activity"/>
    <property type="evidence" value="ECO:0007669"/>
    <property type="project" value="InterPro"/>
</dbReference>
<sequence>MKRVFLIHGWEGTPQNHWFPWLTHALVDHDFTVFVPTMPNTMHPKFSEWLAELARVVGVPDKDTYFVGHSLGCITIVRYIEQISPNVKIGGCVFVAGFSNDLDLPEISEFVSTPVDFGKVKSHLGTAVTIYSDNDEYISVAESKDFSKKLGAKEIFEKGQGHFCMSDGVTELPSALNAILEFSNR</sequence>
<dbReference type="STRING" id="1802301.A2664_04595"/>
<dbReference type="Proteomes" id="UP000178873">
    <property type="component" value="Unassembled WGS sequence"/>
</dbReference>
<name>A0A1G2M4F8_9BACT</name>
<organism evidence="1 2">
    <name type="scientific">Candidatus Taylorbacteria bacterium RIFCSPHIGHO2_01_FULL_46_22b</name>
    <dbReference type="NCBI Taxonomy" id="1802301"/>
    <lineage>
        <taxon>Bacteria</taxon>
        <taxon>Candidatus Tayloriibacteriota</taxon>
    </lineage>
</organism>